<gene>
    <name evidence="9" type="ORF">SAMN05421852_107107</name>
</gene>
<dbReference type="PROSITE" id="PS50850">
    <property type="entry name" value="MFS"/>
    <property type="match status" value="1"/>
</dbReference>
<feature type="transmembrane region" description="Helical" evidence="7">
    <location>
        <begin position="315"/>
        <end position="336"/>
    </location>
</feature>
<feature type="transmembrane region" description="Helical" evidence="7">
    <location>
        <begin position="291"/>
        <end position="309"/>
    </location>
</feature>
<dbReference type="InterPro" id="IPR036259">
    <property type="entry name" value="MFS_trans_sf"/>
</dbReference>
<protein>
    <submittedName>
        <fullName evidence="9">MFS transporter, ACDE family, multidrug resistance protein</fullName>
    </submittedName>
</protein>
<dbReference type="SUPFAM" id="SSF103473">
    <property type="entry name" value="MFS general substrate transporter"/>
    <property type="match status" value="1"/>
</dbReference>
<proteinExistence type="predicted"/>
<feature type="transmembrane region" description="Helical" evidence="7">
    <location>
        <begin position="175"/>
        <end position="193"/>
    </location>
</feature>
<evidence type="ECO:0000256" key="7">
    <source>
        <dbReference type="SAM" id="Phobius"/>
    </source>
</evidence>
<evidence type="ECO:0000256" key="3">
    <source>
        <dbReference type="ARBA" id="ARBA00022475"/>
    </source>
</evidence>
<dbReference type="Pfam" id="PF07690">
    <property type="entry name" value="MFS_1"/>
    <property type="match status" value="1"/>
</dbReference>
<dbReference type="EMBL" id="FORR01000007">
    <property type="protein sequence ID" value="SFJ31563.1"/>
    <property type="molecule type" value="Genomic_DNA"/>
</dbReference>
<dbReference type="STRING" id="46223.SAMN05421852_107107"/>
<feature type="transmembrane region" description="Helical" evidence="7">
    <location>
        <begin position="114"/>
        <end position="132"/>
    </location>
</feature>
<dbReference type="GO" id="GO:0005886">
    <property type="term" value="C:plasma membrane"/>
    <property type="evidence" value="ECO:0007669"/>
    <property type="project" value="UniProtKB-SubCell"/>
</dbReference>
<dbReference type="InterPro" id="IPR011701">
    <property type="entry name" value="MFS"/>
</dbReference>
<dbReference type="PANTHER" id="PTHR43124:SF3">
    <property type="entry name" value="CHLORAMPHENICOL EFFLUX PUMP RV0191"/>
    <property type="match status" value="1"/>
</dbReference>
<keyword evidence="10" id="KW-1185">Reference proteome</keyword>
<feature type="transmembrane region" description="Helical" evidence="7">
    <location>
        <begin position="12"/>
        <end position="37"/>
    </location>
</feature>
<keyword evidence="5 7" id="KW-1133">Transmembrane helix</keyword>
<organism evidence="9 10">
    <name type="scientific">Thermoflavimicrobium dichotomicum</name>
    <dbReference type="NCBI Taxonomy" id="46223"/>
    <lineage>
        <taxon>Bacteria</taxon>
        <taxon>Bacillati</taxon>
        <taxon>Bacillota</taxon>
        <taxon>Bacilli</taxon>
        <taxon>Bacillales</taxon>
        <taxon>Thermoactinomycetaceae</taxon>
        <taxon>Thermoflavimicrobium</taxon>
    </lineage>
</organism>
<evidence type="ECO:0000259" key="8">
    <source>
        <dbReference type="PROSITE" id="PS50850"/>
    </source>
</evidence>
<evidence type="ECO:0000256" key="2">
    <source>
        <dbReference type="ARBA" id="ARBA00022448"/>
    </source>
</evidence>
<reference evidence="9 10" key="1">
    <citation type="submission" date="2016-10" db="EMBL/GenBank/DDBJ databases">
        <authorList>
            <person name="de Groot N.N."/>
        </authorList>
    </citation>
    <scope>NUCLEOTIDE SEQUENCE [LARGE SCALE GENOMIC DNA]</scope>
    <source>
        <strain evidence="9 10">DSM 44778</strain>
    </source>
</reference>
<feature type="transmembrane region" description="Helical" evidence="7">
    <location>
        <begin position="376"/>
        <end position="397"/>
    </location>
</feature>
<dbReference type="PROSITE" id="PS00216">
    <property type="entry name" value="SUGAR_TRANSPORT_1"/>
    <property type="match status" value="1"/>
</dbReference>
<evidence type="ECO:0000256" key="1">
    <source>
        <dbReference type="ARBA" id="ARBA00004651"/>
    </source>
</evidence>
<evidence type="ECO:0000313" key="9">
    <source>
        <dbReference type="EMBL" id="SFJ31563.1"/>
    </source>
</evidence>
<accession>A0A1I3QBQ1</accession>
<dbReference type="CDD" id="cd17474">
    <property type="entry name" value="MFS_YfmO_like"/>
    <property type="match status" value="1"/>
</dbReference>
<keyword evidence="3" id="KW-1003">Cell membrane</keyword>
<dbReference type="PANTHER" id="PTHR43124">
    <property type="entry name" value="PURINE EFFLUX PUMP PBUE"/>
    <property type="match status" value="1"/>
</dbReference>
<evidence type="ECO:0000313" key="10">
    <source>
        <dbReference type="Proteomes" id="UP000199545"/>
    </source>
</evidence>
<keyword evidence="2" id="KW-0813">Transport</keyword>
<keyword evidence="6 7" id="KW-0472">Membrane</keyword>
<dbReference type="InterPro" id="IPR050189">
    <property type="entry name" value="MFS_Efflux_Transporters"/>
</dbReference>
<dbReference type="Proteomes" id="UP000199545">
    <property type="component" value="Unassembled WGS sequence"/>
</dbReference>
<sequence length="423" mass="46198">MTSSETHNNKPTTAALITLSFIPLIMVLGNSMIIPALPVIEKALDITSLQVSLLITLFSIPAGIVIPITGILADRVGRKKVIFFSLLLYGIGGLLAGISALVNGGSYPFLLASRILQGIGAAGTSPIAMVLISDLYQKEERSKALGINEASNAFGKVLSPIFGSLLLLISWYAMFFVFPLLCLPIAIALWKVIKEPVHKQKPLPLKQYWLDIRKIFQRKGKWLVTAFLAGSLALFTMFGVLFYLSDTLEKTYHIVGIKKGFILAIPLLALCLVAYWTGSHVKNQTSQMKKFILLGLGVMAGFIVTMPWITQMVWLIAVAFGLGIGAGLILPCLNTLITSAIGVQERGIITSLYGSVRFLGVAFGPPTFETLSNRPYLLFFGLSALFILIAVAAAIFIHQPQRLRGKDGQYRLLIRKERFQPSS</sequence>
<dbReference type="AlphaFoldDB" id="A0A1I3QBQ1"/>
<feature type="transmembrane region" description="Helical" evidence="7">
    <location>
        <begin position="260"/>
        <end position="279"/>
    </location>
</feature>
<feature type="domain" description="Major facilitator superfamily (MFS) profile" evidence="8">
    <location>
        <begin position="15"/>
        <end position="402"/>
    </location>
</feature>
<evidence type="ECO:0000256" key="5">
    <source>
        <dbReference type="ARBA" id="ARBA00022989"/>
    </source>
</evidence>
<keyword evidence="4 7" id="KW-0812">Transmembrane</keyword>
<feature type="transmembrane region" description="Helical" evidence="7">
    <location>
        <begin position="49"/>
        <end position="69"/>
    </location>
</feature>
<dbReference type="InterPro" id="IPR020846">
    <property type="entry name" value="MFS_dom"/>
</dbReference>
<comment type="subcellular location">
    <subcellularLocation>
        <location evidence="1">Cell membrane</location>
        <topology evidence="1">Multi-pass membrane protein</topology>
    </subcellularLocation>
</comment>
<dbReference type="Gene3D" id="1.20.1250.20">
    <property type="entry name" value="MFS general substrate transporter like domains"/>
    <property type="match status" value="1"/>
</dbReference>
<feature type="transmembrane region" description="Helical" evidence="7">
    <location>
        <begin position="81"/>
        <end position="102"/>
    </location>
</feature>
<name>A0A1I3QBQ1_9BACL</name>
<feature type="transmembrane region" description="Helical" evidence="7">
    <location>
        <begin position="222"/>
        <end position="244"/>
    </location>
</feature>
<dbReference type="GO" id="GO:0022857">
    <property type="term" value="F:transmembrane transporter activity"/>
    <property type="evidence" value="ECO:0007669"/>
    <property type="project" value="InterPro"/>
</dbReference>
<evidence type="ECO:0000256" key="4">
    <source>
        <dbReference type="ARBA" id="ARBA00022692"/>
    </source>
</evidence>
<dbReference type="InterPro" id="IPR005829">
    <property type="entry name" value="Sugar_transporter_CS"/>
</dbReference>
<evidence type="ECO:0000256" key="6">
    <source>
        <dbReference type="ARBA" id="ARBA00023136"/>
    </source>
</evidence>
<feature type="transmembrane region" description="Helical" evidence="7">
    <location>
        <begin position="348"/>
        <end position="364"/>
    </location>
</feature>